<accession>A0AAD5TW36</accession>
<protein>
    <submittedName>
        <fullName evidence="6">Regulator of chromosome condensation</fullName>
    </submittedName>
</protein>
<evidence type="ECO:0000313" key="7">
    <source>
        <dbReference type="Proteomes" id="UP001211065"/>
    </source>
</evidence>
<feature type="repeat" description="RCC1" evidence="3">
    <location>
        <begin position="227"/>
        <end position="286"/>
    </location>
</feature>
<reference evidence="6" key="1">
    <citation type="submission" date="2020-05" db="EMBL/GenBank/DDBJ databases">
        <title>Phylogenomic resolution of chytrid fungi.</title>
        <authorList>
            <person name="Stajich J.E."/>
            <person name="Amses K."/>
            <person name="Simmons R."/>
            <person name="Seto K."/>
            <person name="Myers J."/>
            <person name="Bonds A."/>
            <person name="Quandt C.A."/>
            <person name="Barry K."/>
            <person name="Liu P."/>
            <person name="Grigoriev I."/>
            <person name="Longcore J.E."/>
            <person name="James T.Y."/>
        </authorList>
    </citation>
    <scope>NUCLEOTIDE SEQUENCE</scope>
    <source>
        <strain evidence="6">JEL0476</strain>
    </source>
</reference>
<feature type="repeat" description="RCC1" evidence="3">
    <location>
        <begin position="394"/>
        <end position="440"/>
    </location>
</feature>
<dbReference type="EMBL" id="JADGJW010000863">
    <property type="protein sequence ID" value="KAJ3210970.1"/>
    <property type="molecule type" value="Genomic_DNA"/>
</dbReference>
<dbReference type="SUPFAM" id="SSF50985">
    <property type="entry name" value="RCC1/BLIP-II"/>
    <property type="match status" value="1"/>
</dbReference>
<dbReference type="PRINTS" id="PR00633">
    <property type="entry name" value="RCCNDNSATION"/>
</dbReference>
<dbReference type="PROSITE" id="PS00626">
    <property type="entry name" value="RCC1_2"/>
    <property type="match status" value="2"/>
</dbReference>
<dbReference type="GO" id="GO:0005085">
    <property type="term" value="F:guanyl-nucleotide exchange factor activity"/>
    <property type="evidence" value="ECO:0007669"/>
    <property type="project" value="TreeGrafter"/>
</dbReference>
<name>A0AAD5TW36_9FUNG</name>
<feature type="repeat" description="RCC1" evidence="3">
    <location>
        <begin position="169"/>
        <end position="226"/>
    </location>
</feature>
<evidence type="ECO:0000256" key="1">
    <source>
        <dbReference type="ARBA" id="ARBA00022658"/>
    </source>
</evidence>
<keyword evidence="1" id="KW-0344">Guanine-nucleotide releasing factor</keyword>
<dbReference type="Pfam" id="PF25390">
    <property type="entry name" value="WD40_RLD"/>
    <property type="match status" value="1"/>
</dbReference>
<keyword evidence="7" id="KW-1185">Reference proteome</keyword>
<evidence type="ECO:0000256" key="4">
    <source>
        <dbReference type="SAM" id="MobiDB-lite"/>
    </source>
</evidence>
<keyword evidence="2" id="KW-0677">Repeat</keyword>
<dbReference type="PROSITE" id="PS50012">
    <property type="entry name" value="RCC1_3"/>
    <property type="match status" value="7"/>
</dbReference>
<dbReference type="InterPro" id="IPR000408">
    <property type="entry name" value="Reg_chr_condens"/>
</dbReference>
<evidence type="ECO:0000259" key="5">
    <source>
        <dbReference type="Pfam" id="PF25390"/>
    </source>
</evidence>
<feature type="compositionally biased region" description="Basic and acidic residues" evidence="4">
    <location>
        <begin position="32"/>
        <end position="53"/>
    </location>
</feature>
<feature type="region of interest" description="Disordered" evidence="4">
    <location>
        <begin position="1"/>
        <end position="55"/>
    </location>
</feature>
<dbReference type="Gene3D" id="2.130.10.30">
    <property type="entry name" value="Regulator of chromosome condensation 1/beta-lactamase-inhibitor protein II"/>
    <property type="match status" value="1"/>
</dbReference>
<dbReference type="Proteomes" id="UP001211065">
    <property type="component" value="Unassembled WGS sequence"/>
</dbReference>
<sequence>MPKVTTQISSPRQLRQRVEKPNTDTKQNINSKTEKKDKSVKSEKPHKMPRHVEGFPLPNLLNEEIGDVFVVGSGDCDQLGLGEDVREKEKFGKLAYFDDKDIVKVVAGGMHTVAISKQGKLYSWGCNDEKALGRAGEQDVPLPITALEHETIVQVCCGDNCTAALTADGRVYNWGSFRSSTGSFGIKGGIMEKDGIRVTNPLLVKDLNHIKFIAAGSNHLVAIGHDGKIYTWGIGEQGQLGRKILQRFEYNASLTPRVINFKPKGKSSKFIKAYAGSFHTFFVHESEEVYACGLDNYGQLGLAKTSYEVNHTPEKVEGDFNGVNFISAGEHHSLLLDNEGKIFSFGRGDSGQLGHDDEKDKNFPELLNNIPLASQITCGSNFSLAITADQSAGDNLYGWGYGEMGQLANGGQDETTPANIKVGGRVVIGITAGGQHTVAF</sequence>
<comment type="caution">
    <text evidence="6">The sequence shown here is derived from an EMBL/GenBank/DDBJ whole genome shotgun (WGS) entry which is preliminary data.</text>
</comment>
<feature type="repeat" description="RCC1" evidence="3">
    <location>
        <begin position="66"/>
        <end position="118"/>
    </location>
</feature>
<dbReference type="InterPro" id="IPR009091">
    <property type="entry name" value="RCC1/BLIP-II"/>
</dbReference>
<gene>
    <name evidence="6" type="primary">RCC1</name>
    <name evidence="6" type="ORF">HK099_008138</name>
</gene>
<dbReference type="InterPro" id="IPR058923">
    <property type="entry name" value="RCC1-like_dom"/>
</dbReference>
<proteinExistence type="predicted"/>
<feature type="domain" description="RCC1-like" evidence="5">
    <location>
        <begin position="67"/>
        <end position="439"/>
    </location>
</feature>
<evidence type="ECO:0000313" key="6">
    <source>
        <dbReference type="EMBL" id="KAJ3210970.1"/>
    </source>
</evidence>
<feature type="repeat" description="RCC1" evidence="3">
    <location>
        <begin position="287"/>
        <end position="339"/>
    </location>
</feature>
<evidence type="ECO:0000256" key="2">
    <source>
        <dbReference type="ARBA" id="ARBA00022737"/>
    </source>
</evidence>
<dbReference type="GO" id="GO:0005737">
    <property type="term" value="C:cytoplasm"/>
    <property type="evidence" value="ECO:0007669"/>
    <property type="project" value="TreeGrafter"/>
</dbReference>
<feature type="repeat" description="RCC1" evidence="3">
    <location>
        <begin position="119"/>
        <end position="168"/>
    </location>
</feature>
<dbReference type="AlphaFoldDB" id="A0AAD5TW36"/>
<feature type="repeat" description="RCC1" evidence="3">
    <location>
        <begin position="340"/>
        <end position="389"/>
    </location>
</feature>
<feature type="compositionally biased region" description="Polar residues" evidence="4">
    <location>
        <begin position="1"/>
        <end position="13"/>
    </location>
</feature>
<dbReference type="PANTHER" id="PTHR45982">
    <property type="entry name" value="REGULATOR OF CHROMOSOME CONDENSATION"/>
    <property type="match status" value="1"/>
</dbReference>
<dbReference type="PANTHER" id="PTHR45982:SF1">
    <property type="entry name" value="REGULATOR OF CHROMOSOME CONDENSATION"/>
    <property type="match status" value="1"/>
</dbReference>
<dbReference type="InterPro" id="IPR051553">
    <property type="entry name" value="Ran_GTPase-activating"/>
</dbReference>
<organism evidence="6 7">
    <name type="scientific">Clydaea vesicula</name>
    <dbReference type="NCBI Taxonomy" id="447962"/>
    <lineage>
        <taxon>Eukaryota</taxon>
        <taxon>Fungi</taxon>
        <taxon>Fungi incertae sedis</taxon>
        <taxon>Chytridiomycota</taxon>
        <taxon>Chytridiomycota incertae sedis</taxon>
        <taxon>Chytridiomycetes</taxon>
        <taxon>Lobulomycetales</taxon>
        <taxon>Lobulomycetaceae</taxon>
        <taxon>Clydaea</taxon>
    </lineage>
</organism>
<evidence type="ECO:0000256" key="3">
    <source>
        <dbReference type="PROSITE-ProRule" id="PRU00235"/>
    </source>
</evidence>